<gene>
    <name evidence="2" type="ORF">B1756_04205</name>
</gene>
<dbReference type="RefSeq" id="WP_086887415.1">
    <property type="nucleotide sequence ID" value="NZ_CP019893.1"/>
</dbReference>
<reference evidence="3" key="1">
    <citation type="submission" date="2017-02" db="EMBL/GenBank/DDBJ databases">
        <title>Natronthermophilus aegyptiacus gen. nov.,sp. nov., an aerobic, extremely halophilic alkalithermophilic archaeon isolated from the athalassohaline Wadi An Natrun, Egypt.</title>
        <authorList>
            <person name="Zhao B."/>
        </authorList>
    </citation>
    <scope>NUCLEOTIDE SEQUENCE [LARGE SCALE GENOMIC DNA]</scope>
    <source>
        <strain evidence="3">JW/NM-HA 15</strain>
    </source>
</reference>
<feature type="transmembrane region" description="Helical" evidence="1">
    <location>
        <begin position="100"/>
        <end position="126"/>
    </location>
</feature>
<accession>A0A2Z2HSI5</accession>
<keyword evidence="1" id="KW-1133">Transmembrane helix</keyword>
<feature type="transmembrane region" description="Helical" evidence="1">
    <location>
        <begin position="241"/>
        <end position="263"/>
    </location>
</feature>
<dbReference type="Pfam" id="PF01944">
    <property type="entry name" value="SpoIIM"/>
    <property type="match status" value="1"/>
</dbReference>
<keyword evidence="3" id="KW-1185">Reference proteome</keyword>
<keyword evidence="1" id="KW-0812">Transmembrane</keyword>
<sequence length="506" mass="54200">MSLSDPLRAVGAVFRSRPADFFPLYFLGSAVPLVAQVVPFVAVVVAYLYVLSTGRLEVVETALAGVEEMPDPEGDPEAFGDWIVEFGDALEPLLTLPLSLLLGLAAIVYVGVFLIATAVVAGGQLATCHARLQNRRGTTAGIAGFRRYGVRFVLLYVLEIVLWIVVTTLVFLPVLFIAVLFALANPIVAVLVALLGVMVWVALIAVVRALFAFAPVAVVVDDAGVFSSLSNTAGFVRREPVSAAFYYAISVGSIMAVGVVSSALVFFEVVMPVTLATSLLLFPALDLLKTGLYQRYRDQFRPPATPDRSLRTQLRRGIRRGWSELVAFVRATPGTHVLVLGLAVASFYAGWWAAAPFAGTVPASISARIEGIIPPAFALELFANNWLVAINTAFAGVVFAVPALVSVVFNGLNIGVLARLEVEPLELLAFVVPHGIFEIPAILIASALGIRLGVLGWRTFRGRASTDVLADALERAFWVLVGLGILLAVAGFVEGFVSPYYWRPFL</sequence>
<evidence type="ECO:0008006" key="4">
    <source>
        <dbReference type="Google" id="ProtNLM"/>
    </source>
</evidence>
<evidence type="ECO:0000313" key="2">
    <source>
        <dbReference type="EMBL" id="ARS89035.1"/>
    </source>
</evidence>
<feature type="transmembrane region" description="Helical" evidence="1">
    <location>
        <begin position="476"/>
        <end position="502"/>
    </location>
</feature>
<dbReference type="GeneID" id="32893253"/>
<feature type="transmembrane region" description="Helical" evidence="1">
    <location>
        <begin position="429"/>
        <end position="455"/>
    </location>
</feature>
<name>A0A2Z2HSI5_9EURY</name>
<dbReference type="PANTHER" id="PTHR35337">
    <property type="entry name" value="SLR1478 PROTEIN"/>
    <property type="match status" value="1"/>
</dbReference>
<dbReference type="AlphaFoldDB" id="A0A2Z2HSI5"/>
<dbReference type="PANTHER" id="PTHR35337:SF1">
    <property type="entry name" value="SLR1478 PROTEIN"/>
    <property type="match status" value="1"/>
</dbReference>
<feature type="transmembrane region" description="Helical" evidence="1">
    <location>
        <begin position="153"/>
        <end position="181"/>
    </location>
</feature>
<evidence type="ECO:0000256" key="1">
    <source>
        <dbReference type="SAM" id="Phobius"/>
    </source>
</evidence>
<organism evidence="2 3">
    <name type="scientific">Natrarchaeobaculum aegyptiacum</name>
    <dbReference type="NCBI Taxonomy" id="745377"/>
    <lineage>
        <taxon>Archaea</taxon>
        <taxon>Methanobacteriati</taxon>
        <taxon>Methanobacteriota</taxon>
        <taxon>Stenosarchaea group</taxon>
        <taxon>Halobacteria</taxon>
        <taxon>Halobacteriales</taxon>
        <taxon>Natrialbaceae</taxon>
        <taxon>Natrarchaeobaculum</taxon>
    </lineage>
</organism>
<evidence type="ECO:0000313" key="3">
    <source>
        <dbReference type="Proteomes" id="UP000250088"/>
    </source>
</evidence>
<proteinExistence type="predicted"/>
<keyword evidence="1" id="KW-0472">Membrane</keyword>
<feature type="transmembrane region" description="Helical" evidence="1">
    <location>
        <begin position="386"/>
        <end position="409"/>
    </location>
</feature>
<dbReference type="InterPro" id="IPR002798">
    <property type="entry name" value="SpoIIM-like"/>
</dbReference>
<feature type="transmembrane region" description="Helical" evidence="1">
    <location>
        <begin position="24"/>
        <end position="50"/>
    </location>
</feature>
<feature type="transmembrane region" description="Helical" evidence="1">
    <location>
        <begin position="187"/>
        <end position="220"/>
    </location>
</feature>
<dbReference type="KEGG" id="naj:B1756_04205"/>
<dbReference type="Proteomes" id="UP000250088">
    <property type="component" value="Chromosome"/>
</dbReference>
<feature type="transmembrane region" description="Helical" evidence="1">
    <location>
        <begin position="357"/>
        <end position="379"/>
    </location>
</feature>
<dbReference type="EMBL" id="CP019893">
    <property type="protein sequence ID" value="ARS89035.1"/>
    <property type="molecule type" value="Genomic_DNA"/>
</dbReference>
<feature type="transmembrane region" description="Helical" evidence="1">
    <location>
        <begin position="325"/>
        <end position="351"/>
    </location>
</feature>
<protein>
    <recommendedName>
        <fullName evidence="4">Stage II sporulation protein M</fullName>
    </recommendedName>
</protein>
<dbReference type="OrthoDB" id="86288at2157"/>